<sequence length="315" mass="36855">MKLKIYLEIRKFHRNFLILSVPVFGLWYEAILAKLITMAYQLKLISTKFDIGEHVAMWTRNPKKMLILESLDGLELLIVAGFMEWHYIFSVIFGGLSVCMERVIASFLIRNYERNTQLYIPITLTLFTQLITFTATYFIIFDKVNIIMANLIWITSCIMASVMHFIIKKINKDWQKNMKNPKLRRENIFTISQQFQVKENLRAVALAQKLLYSLFAVIAIGGIGVVVLIMELVPPFFCHFLENIVFLNPYLICFVIMYSHPSWKEQFQKSLPSFKLSRRSTKIGGIVSVEPFDDIKKKSVIETDMYFKQLNDSWV</sequence>
<dbReference type="Proteomes" id="UP000008068">
    <property type="component" value="Unassembled WGS sequence"/>
</dbReference>
<keyword evidence="8" id="KW-1185">Reference proteome</keyword>
<dbReference type="InterPro" id="IPR004151">
    <property type="entry name" value="7TM_GPCR_serpentine_rcpt_Sre"/>
</dbReference>
<feature type="transmembrane region" description="Helical" evidence="6">
    <location>
        <begin position="236"/>
        <end position="259"/>
    </location>
</feature>
<feature type="transmembrane region" description="Helical" evidence="6">
    <location>
        <begin position="210"/>
        <end position="230"/>
    </location>
</feature>
<dbReference type="Pfam" id="PF03125">
    <property type="entry name" value="Sre"/>
    <property type="match status" value="1"/>
</dbReference>
<evidence type="ECO:0000256" key="1">
    <source>
        <dbReference type="ARBA" id="ARBA00004141"/>
    </source>
</evidence>
<dbReference type="PANTHER" id="PTHR23128">
    <property type="entry name" value="SERPENTINE RECEPTOR, CLASS E (EPSILON)-RELATED"/>
    <property type="match status" value="1"/>
</dbReference>
<evidence type="ECO:0000256" key="4">
    <source>
        <dbReference type="ARBA" id="ARBA00022989"/>
    </source>
</evidence>
<dbReference type="PANTHER" id="PTHR23128:SF135">
    <property type="entry name" value="SERPENTINE RECEPTOR, CLASS E (EPSILON)-RELATED"/>
    <property type="match status" value="1"/>
</dbReference>
<dbReference type="GO" id="GO:0016020">
    <property type="term" value="C:membrane"/>
    <property type="evidence" value="ECO:0007669"/>
    <property type="project" value="UniProtKB-SubCell"/>
</dbReference>
<proteinExistence type="inferred from homology"/>
<evidence type="ECO:0000256" key="2">
    <source>
        <dbReference type="ARBA" id="ARBA00006803"/>
    </source>
</evidence>
<gene>
    <name evidence="7" type="ORF">CAEBREN_20480</name>
</gene>
<organism evidence="8">
    <name type="scientific">Caenorhabditis brenneri</name>
    <name type="common">Nematode worm</name>
    <dbReference type="NCBI Taxonomy" id="135651"/>
    <lineage>
        <taxon>Eukaryota</taxon>
        <taxon>Metazoa</taxon>
        <taxon>Ecdysozoa</taxon>
        <taxon>Nematoda</taxon>
        <taxon>Chromadorea</taxon>
        <taxon>Rhabditida</taxon>
        <taxon>Rhabditina</taxon>
        <taxon>Rhabditomorpha</taxon>
        <taxon>Rhabditoidea</taxon>
        <taxon>Rhabditidae</taxon>
        <taxon>Peloderinae</taxon>
        <taxon>Caenorhabditis</taxon>
    </lineage>
</organism>
<keyword evidence="3 6" id="KW-0812">Transmembrane</keyword>
<dbReference type="OrthoDB" id="5829415at2759"/>
<evidence type="ECO:0000256" key="3">
    <source>
        <dbReference type="ARBA" id="ARBA00022692"/>
    </source>
</evidence>
<name>G0PJ45_CAEBE</name>
<dbReference type="GO" id="GO:0007606">
    <property type="term" value="P:sensory perception of chemical stimulus"/>
    <property type="evidence" value="ECO:0007669"/>
    <property type="project" value="InterPro"/>
</dbReference>
<protein>
    <recommendedName>
        <fullName evidence="9">Serpentine Receptor, class E (Epsilon)</fullName>
    </recommendedName>
</protein>
<evidence type="ECO:0008006" key="9">
    <source>
        <dbReference type="Google" id="ProtNLM"/>
    </source>
</evidence>
<evidence type="ECO:0000313" key="8">
    <source>
        <dbReference type="Proteomes" id="UP000008068"/>
    </source>
</evidence>
<dbReference type="EMBL" id="GL380637">
    <property type="protein sequence ID" value="EGT58725.1"/>
    <property type="molecule type" value="Genomic_DNA"/>
</dbReference>
<comment type="similarity">
    <text evidence="2">Belongs to the nematode receptor-like protein sre family.</text>
</comment>
<dbReference type="AlphaFoldDB" id="G0PJ45"/>
<feature type="transmembrane region" description="Helical" evidence="6">
    <location>
        <begin position="76"/>
        <end position="98"/>
    </location>
</feature>
<evidence type="ECO:0000313" key="7">
    <source>
        <dbReference type="EMBL" id="EGT58725.1"/>
    </source>
</evidence>
<feature type="transmembrane region" description="Helical" evidence="6">
    <location>
        <begin position="118"/>
        <end position="140"/>
    </location>
</feature>
<comment type="subcellular location">
    <subcellularLocation>
        <location evidence="1">Membrane</location>
        <topology evidence="1">Multi-pass membrane protein</topology>
    </subcellularLocation>
</comment>
<dbReference type="InParanoid" id="G0PJ45"/>
<accession>G0PJ45</accession>
<evidence type="ECO:0000256" key="6">
    <source>
        <dbReference type="SAM" id="Phobius"/>
    </source>
</evidence>
<keyword evidence="5 6" id="KW-0472">Membrane</keyword>
<feature type="transmembrane region" description="Helical" evidence="6">
    <location>
        <begin position="146"/>
        <end position="167"/>
    </location>
</feature>
<dbReference type="OMA" id="GEHVAMW"/>
<feature type="transmembrane region" description="Helical" evidence="6">
    <location>
        <begin position="16"/>
        <end position="40"/>
    </location>
</feature>
<dbReference type="HOGENOM" id="CLU_063305_1_0_1"/>
<keyword evidence="4 6" id="KW-1133">Transmembrane helix</keyword>
<reference evidence="8" key="1">
    <citation type="submission" date="2011-07" db="EMBL/GenBank/DDBJ databases">
        <authorList>
            <consortium name="Caenorhabditis brenneri Sequencing and Analysis Consortium"/>
            <person name="Wilson R.K."/>
        </authorList>
    </citation>
    <scope>NUCLEOTIDE SEQUENCE [LARGE SCALE GENOMIC DNA]</scope>
    <source>
        <strain evidence="8">PB2801</strain>
    </source>
</reference>
<evidence type="ECO:0000256" key="5">
    <source>
        <dbReference type="ARBA" id="ARBA00023136"/>
    </source>
</evidence>
<dbReference type="eggNOG" id="ENOG502TGB8">
    <property type="taxonomic scope" value="Eukaryota"/>
</dbReference>